<dbReference type="GO" id="GO:0020037">
    <property type="term" value="F:heme binding"/>
    <property type="evidence" value="ECO:0007669"/>
    <property type="project" value="InterPro"/>
</dbReference>
<dbReference type="InterPro" id="IPR036396">
    <property type="entry name" value="Cyt_P450_sf"/>
</dbReference>
<keyword evidence="9 10" id="KW-0349">Heme</keyword>
<comment type="cofactor">
    <cofactor evidence="1 9">
        <name>heme</name>
        <dbReference type="ChEBI" id="CHEBI:30413"/>
    </cofactor>
</comment>
<evidence type="ECO:0000256" key="9">
    <source>
        <dbReference type="PIRSR" id="PIRSR602401-1"/>
    </source>
</evidence>
<proteinExistence type="inferred from homology"/>
<dbReference type="SUPFAM" id="SSF48264">
    <property type="entry name" value="Cytochrome P450"/>
    <property type="match status" value="1"/>
</dbReference>
<evidence type="ECO:0000256" key="3">
    <source>
        <dbReference type="ARBA" id="ARBA00010617"/>
    </source>
</evidence>
<dbReference type="AlphaFoldDB" id="A0A8J1XVY7"/>
<evidence type="ECO:0000256" key="7">
    <source>
        <dbReference type="ARBA" id="ARBA00023033"/>
    </source>
</evidence>
<dbReference type="GO" id="GO:0016712">
    <property type="term" value="F:oxidoreductase activity, acting on paired donors, with incorporation or reduction of molecular oxygen, reduced flavin or flavoprotein as one donor, and incorporation of one atom of oxygen"/>
    <property type="evidence" value="ECO:0007669"/>
    <property type="project" value="InterPro"/>
</dbReference>
<sequence length="489" mass="55809">MSILSSIHETLGIPTMLIFTTVFLLSLWIVTRRQKYSNLPPGPRPLPFIGNLLLLIKTPSTYKLFHELAQQYGGIFTIWFGSQCTIVLSNVDTLREAFVKNGEVLGGRPRGKTSEELTGYNGITANDGESWRVLRKFSLLSLRNFGVGKNSMELETRIQDETKWLQTEISGYKGEPFDIAELFNKAVSNVICSICFGERFDYNDGTFKKLLHMLDFFFAHGGPRTGSRKMWKQVVENDRAIKRFVKEKIEEHRKTYSGDTIRDFVDLYIQAEENEEDKTHLTEENVFQLIVDLFEAGTETTKTSLTWGVLHMTQHPHIQDKCHKELEIVFDKDHIPSAGDRLKMPYTEATVYELQRCANIAPVTIPHRAQEATSVGGYIIPAEAMIFGNLFSVHMDKEYWENPSAFNPDRWIKNGMVIKHENFMPFGIGRRICLGKDLAKMELIIMFSALMQRFSFKLPDGAVADMEGVQGMTLTPKPFKVCAIDKYLS</sequence>
<dbReference type="PRINTS" id="PR01686">
    <property type="entry name" value="EP450ICYP2D"/>
</dbReference>
<evidence type="ECO:0000256" key="2">
    <source>
        <dbReference type="ARBA" id="ARBA00004370"/>
    </source>
</evidence>
<comment type="similarity">
    <text evidence="3 10">Belongs to the cytochrome P450 family.</text>
</comment>
<dbReference type="GO" id="GO:0005737">
    <property type="term" value="C:cytoplasm"/>
    <property type="evidence" value="ECO:0007669"/>
    <property type="project" value="TreeGrafter"/>
</dbReference>
<keyword evidence="8" id="KW-0472">Membrane</keyword>
<gene>
    <name evidence="11" type="ORF">OFUS_LOCUS16384</name>
</gene>
<dbReference type="Pfam" id="PF00067">
    <property type="entry name" value="p450"/>
    <property type="match status" value="1"/>
</dbReference>
<dbReference type="PRINTS" id="PR00463">
    <property type="entry name" value="EP450I"/>
</dbReference>
<evidence type="ECO:0000256" key="8">
    <source>
        <dbReference type="ARBA" id="ARBA00023136"/>
    </source>
</evidence>
<dbReference type="GO" id="GO:0016020">
    <property type="term" value="C:membrane"/>
    <property type="evidence" value="ECO:0007669"/>
    <property type="project" value="UniProtKB-SubCell"/>
</dbReference>
<dbReference type="PRINTS" id="PR00385">
    <property type="entry name" value="P450"/>
</dbReference>
<evidence type="ECO:0000256" key="5">
    <source>
        <dbReference type="ARBA" id="ARBA00023002"/>
    </source>
</evidence>
<evidence type="ECO:0000313" key="11">
    <source>
        <dbReference type="EMBL" id="CAH1791288.1"/>
    </source>
</evidence>
<dbReference type="InterPro" id="IPR001128">
    <property type="entry name" value="Cyt_P450"/>
</dbReference>
<evidence type="ECO:0000256" key="6">
    <source>
        <dbReference type="ARBA" id="ARBA00023004"/>
    </source>
</evidence>
<keyword evidence="7 10" id="KW-0503">Monooxygenase</keyword>
<dbReference type="OrthoDB" id="1055148at2759"/>
<comment type="subcellular location">
    <subcellularLocation>
        <location evidence="2">Membrane</location>
    </subcellularLocation>
</comment>
<dbReference type="InterPro" id="IPR002401">
    <property type="entry name" value="Cyt_P450_E_grp-I"/>
</dbReference>
<dbReference type="GO" id="GO:0005506">
    <property type="term" value="F:iron ion binding"/>
    <property type="evidence" value="ECO:0007669"/>
    <property type="project" value="InterPro"/>
</dbReference>
<keyword evidence="5 10" id="KW-0560">Oxidoreductase</keyword>
<reference evidence="11" key="1">
    <citation type="submission" date="2022-03" db="EMBL/GenBank/DDBJ databases">
        <authorList>
            <person name="Martin C."/>
        </authorList>
    </citation>
    <scope>NUCLEOTIDE SEQUENCE</scope>
</reference>
<dbReference type="PROSITE" id="PS00086">
    <property type="entry name" value="CYTOCHROME_P450"/>
    <property type="match status" value="1"/>
</dbReference>
<accession>A0A8J1XVY7</accession>
<keyword evidence="6 9" id="KW-0408">Iron</keyword>
<dbReference type="Proteomes" id="UP000749559">
    <property type="component" value="Unassembled WGS sequence"/>
</dbReference>
<dbReference type="InterPro" id="IPR017972">
    <property type="entry name" value="Cyt_P450_CS"/>
</dbReference>
<dbReference type="GO" id="GO:0006805">
    <property type="term" value="P:xenobiotic metabolic process"/>
    <property type="evidence" value="ECO:0007669"/>
    <property type="project" value="TreeGrafter"/>
</dbReference>
<keyword evidence="4 9" id="KW-0479">Metal-binding</keyword>
<dbReference type="InterPro" id="IPR008069">
    <property type="entry name" value="Cyt_P450_E_grp-I_CYP2D-like"/>
</dbReference>
<feature type="binding site" description="axial binding residue" evidence="9">
    <location>
        <position position="433"/>
    </location>
    <ligand>
        <name>heme</name>
        <dbReference type="ChEBI" id="CHEBI:30413"/>
    </ligand>
    <ligandPart>
        <name>Fe</name>
        <dbReference type="ChEBI" id="CHEBI:18248"/>
    </ligandPart>
</feature>
<dbReference type="FunFam" id="1.10.630.10:FF:000036">
    <property type="entry name" value="CYtochrome P450 family"/>
    <property type="match status" value="1"/>
</dbReference>
<name>A0A8J1XVY7_OWEFU</name>
<organism evidence="11 12">
    <name type="scientific">Owenia fusiformis</name>
    <name type="common">Polychaete worm</name>
    <dbReference type="NCBI Taxonomy" id="6347"/>
    <lineage>
        <taxon>Eukaryota</taxon>
        <taxon>Metazoa</taxon>
        <taxon>Spiralia</taxon>
        <taxon>Lophotrochozoa</taxon>
        <taxon>Annelida</taxon>
        <taxon>Polychaeta</taxon>
        <taxon>Sedentaria</taxon>
        <taxon>Canalipalpata</taxon>
        <taxon>Sabellida</taxon>
        <taxon>Oweniida</taxon>
        <taxon>Oweniidae</taxon>
        <taxon>Owenia</taxon>
    </lineage>
</organism>
<dbReference type="Gene3D" id="1.10.630.10">
    <property type="entry name" value="Cytochrome P450"/>
    <property type="match status" value="1"/>
</dbReference>
<evidence type="ECO:0000256" key="10">
    <source>
        <dbReference type="RuleBase" id="RU000461"/>
    </source>
</evidence>
<evidence type="ECO:0000313" key="12">
    <source>
        <dbReference type="Proteomes" id="UP000749559"/>
    </source>
</evidence>
<comment type="caution">
    <text evidence="11">The sequence shown here is derived from an EMBL/GenBank/DDBJ whole genome shotgun (WGS) entry which is preliminary data.</text>
</comment>
<dbReference type="PANTHER" id="PTHR24300:SF403">
    <property type="entry name" value="CYTOCHROME P450 306A1"/>
    <property type="match status" value="1"/>
</dbReference>
<dbReference type="InterPro" id="IPR050182">
    <property type="entry name" value="Cytochrome_P450_fam2"/>
</dbReference>
<dbReference type="GO" id="GO:0006082">
    <property type="term" value="P:organic acid metabolic process"/>
    <property type="evidence" value="ECO:0007669"/>
    <property type="project" value="TreeGrafter"/>
</dbReference>
<dbReference type="PANTHER" id="PTHR24300">
    <property type="entry name" value="CYTOCHROME P450 508A4-RELATED"/>
    <property type="match status" value="1"/>
</dbReference>
<dbReference type="EMBL" id="CAIIXF020000008">
    <property type="protein sequence ID" value="CAH1791288.1"/>
    <property type="molecule type" value="Genomic_DNA"/>
</dbReference>
<evidence type="ECO:0000256" key="1">
    <source>
        <dbReference type="ARBA" id="ARBA00001971"/>
    </source>
</evidence>
<evidence type="ECO:0000256" key="4">
    <source>
        <dbReference type="ARBA" id="ARBA00022723"/>
    </source>
</evidence>
<dbReference type="GO" id="GO:0008395">
    <property type="term" value="F:steroid hydroxylase activity"/>
    <property type="evidence" value="ECO:0007669"/>
    <property type="project" value="TreeGrafter"/>
</dbReference>
<protein>
    <submittedName>
        <fullName evidence="11">Uncharacterized protein</fullName>
    </submittedName>
</protein>
<keyword evidence="12" id="KW-1185">Reference proteome</keyword>